<protein>
    <recommendedName>
        <fullName evidence="1">DUF6473 domain-containing protein</fullName>
    </recommendedName>
</protein>
<evidence type="ECO:0000313" key="2">
    <source>
        <dbReference type="EMBL" id="TKA97588.1"/>
    </source>
</evidence>
<proteinExistence type="predicted"/>
<evidence type="ECO:0000259" key="1">
    <source>
        <dbReference type="Pfam" id="PF20078"/>
    </source>
</evidence>
<comment type="caution">
    <text evidence="2">The sequence shown here is derived from an EMBL/GenBank/DDBJ whole genome shotgun (WGS) entry which is preliminary data.</text>
</comment>
<dbReference type="Pfam" id="PF20078">
    <property type="entry name" value="DUF6473"/>
    <property type="match status" value="1"/>
</dbReference>
<dbReference type="InterPro" id="IPR045524">
    <property type="entry name" value="DUF6473"/>
</dbReference>
<gene>
    <name evidence="2" type="ORF">FAZ78_05210</name>
</gene>
<accession>A0A4U0Z0C9</accession>
<organism evidence="2 3">
    <name type="scientific">Cereibacter changlensis</name>
    <dbReference type="NCBI Taxonomy" id="402884"/>
    <lineage>
        <taxon>Bacteria</taxon>
        <taxon>Pseudomonadati</taxon>
        <taxon>Pseudomonadota</taxon>
        <taxon>Alphaproteobacteria</taxon>
        <taxon>Rhodobacterales</taxon>
        <taxon>Paracoccaceae</taxon>
        <taxon>Cereibacter</taxon>
    </lineage>
</organism>
<dbReference type="AlphaFoldDB" id="A0A4U0Z0C9"/>
<sequence>MAFEYPGAGALDYFPCRYGKSKLLFRGPRRDLDGRFCAVLGGTETYGKFLPRPYPALVEAGIGLRMVNLGCVSAGVDVYLQDQALLDLAGQAHVVLVQVLGAANLTNPFYAVHPRRNDRFLRAAPELCTLFREVDFADFHFTRHMLQTLQTVSPEKFEVLARALRATWITRMRLLLARIGGRSLLVWIADQPPPAAGSPVLLTRSPVLVDADMLAEVQPFATAYVECVSSPEARAAGRAGMAYAPLDELAATELPGPAVHAEIAARLMPVLQAML</sequence>
<evidence type="ECO:0000313" key="3">
    <source>
        <dbReference type="Proteomes" id="UP000306340"/>
    </source>
</evidence>
<name>A0A4U0Z0C9_9RHOB</name>
<dbReference type="EMBL" id="SWAU01000030">
    <property type="protein sequence ID" value="TKA97588.1"/>
    <property type="molecule type" value="Genomic_DNA"/>
</dbReference>
<feature type="domain" description="DUF6473" evidence="1">
    <location>
        <begin position="1"/>
        <end position="274"/>
    </location>
</feature>
<dbReference type="RefSeq" id="WP_136791619.1">
    <property type="nucleotide sequence ID" value="NZ_SWAU01000030.1"/>
</dbReference>
<reference evidence="2 3" key="1">
    <citation type="submission" date="2019-04" db="EMBL/GenBank/DDBJ databases">
        <title>Crypto-aerobic microbial life in anoxic (sulfidic) marine sediments.</title>
        <authorList>
            <person name="Bhattacharya S."/>
            <person name="Roy C."/>
            <person name="Mondal N."/>
            <person name="Sarkar J."/>
            <person name="Mandal S."/>
            <person name="Rameez M.J."/>
            <person name="Ghosh W."/>
        </authorList>
    </citation>
    <scope>NUCLEOTIDE SEQUENCE [LARGE SCALE GENOMIC DNA]</scope>
    <source>
        <strain evidence="2 3">SBBC</strain>
    </source>
</reference>
<dbReference type="Proteomes" id="UP000306340">
    <property type="component" value="Unassembled WGS sequence"/>
</dbReference>